<reference evidence="18" key="1">
    <citation type="journal article" date="2020" name="Stud. Mycol.">
        <title>101 Dothideomycetes genomes: a test case for predicting lifestyles and emergence of pathogens.</title>
        <authorList>
            <person name="Haridas S."/>
            <person name="Albert R."/>
            <person name="Binder M."/>
            <person name="Bloem J."/>
            <person name="Labutti K."/>
            <person name="Salamov A."/>
            <person name="Andreopoulos B."/>
            <person name="Baker S."/>
            <person name="Barry K."/>
            <person name="Bills G."/>
            <person name="Bluhm B."/>
            <person name="Cannon C."/>
            <person name="Castanera R."/>
            <person name="Culley D."/>
            <person name="Daum C."/>
            <person name="Ezra D."/>
            <person name="Gonzalez J."/>
            <person name="Henrissat B."/>
            <person name="Kuo A."/>
            <person name="Liang C."/>
            <person name="Lipzen A."/>
            <person name="Lutzoni F."/>
            <person name="Magnuson J."/>
            <person name="Mondo S."/>
            <person name="Nolan M."/>
            <person name="Ohm R."/>
            <person name="Pangilinan J."/>
            <person name="Park H.-J."/>
            <person name="Ramirez L."/>
            <person name="Alfaro M."/>
            <person name="Sun H."/>
            <person name="Tritt A."/>
            <person name="Yoshinaga Y."/>
            <person name="Zwiers L.-H."/>
            <person name="Turgeon B."/>
            <person name="Goodwin S."/>
            <person name="Spatafora J."/>
            <person name="Crous P."/>
            <person name="Grigoriev I."/>
        </authorList>
    </citation>
    <scope>NUCLEOTIDE SEQUENCE</scope>
    <source>
        <strain evidence="18">CBS 125425</strain>
    </source>
</reference>
<organism evidence="18 19">
    <name type="scientific">Polyplosphaeria fusca</name>
    <dbReference type="NCBI Taxonomy" id="682080"/>
    <lineage>
        <taxon>Eukaryota</taxon>
        <taxon>Fungi</taxon>
        <taxon>Dikarya</taxon>
        <taxon>Ascomycota</taxon>
        <taxon>Pezizomycotina</taxon>
        <taxon>Dothideomycetes</taxon>
        <taxon>Pleosporomycetidae</taxon>
        <taxon>Pleosporales</taxon>
        <taxon>Tetraplosphaeriaceae</taxon>
        <taxon>Polyplosphaeria</taxon>
    </lineage>
</organism>
<dbReference type="GO" id="GO:0000981">
    <property type="term" value="F:DNA-binding transcription factor activity, RNA polymerase II-specific"/>
    <property type="evidence" value="ECO:0007669"/>
    <property type="project" value="InterPro"/>
</dbReference>
<evidence type="ECO:0000256" key="15">
    <source>
        <dbReference type="RuleBase" id="RU000590"/>
    </source>
</evidence>
<comment type="caution">
    <text evidence="18">The sequence shown here is derived from an EMBL/GenBank/DDBJ whole genome shotgun (WGS) entry which is preliminary data.</text>
</comment>
<dbReference type="GO" id="GO:0006508">
    <property type="term" value="P:proteolysis"/>
    <property type="evidence" value="ECO:0007669"/>
    <property type="project" value="UniProtKB-KW"/>
</dbReference>
<evidence type="ECO:0000256" key="12">
    <source>
        <dbReference type="ARBA" id="ARBA00023242"/>
    </source>
</evidence>
<accession>A0A9P4QN16</accession>
<comment type="cofactor">
    <cofactor evidence="2">
        <name>Mn(2+)</name>
        <dbReference type="ChEBI" id="CHEBI:29035"/>
    </cofactor>
</comment>
<keyword evidence="11" id="KW-0464">Manganese</keyword>
<evidence type="ECO:0000256" key="14">
    <source>
        <dbReference type="ARBA" id="ARBA00032413"/>
    </source>
</evidence>
<dbReference type="InterPro" id="IPR036864">
    <property type="entry name" value="Zn2-C6_fun-type_DNA-bd_sf"/>
</dbReference>
<dbReference type="SMART" id="SM01011">
    <property type="entry name" value="AMP_N"/>
    <property type="match status" value="1"/>
</dbReference>
<evidence type="ECO:0000256" key="11">
    <source>
        <dbReference type="ARBA" id="ARBA00023211"/>
    </source>
</evidence>
<dbReference type="InterPro" id="IPR036005">
    <property type="entry name" value="Creatinase/aminopeptidase-like"/>
</dbReference>
<dbReference type="Proteomes" id="UP000799444">
    <property type="component" value="Unassembled WGS sequence"/>
</dbReference>
<dbReference type="InterPro" id="IPR001131">
    <property type="entry name" value="Peptidase_M24B_aminopep-P_CS"/>
</dbReference>
<evidence type="ECO:0000259" key="17">
    <source>
        <dbReference type="PROSITE" id="PS00463"/>
    </source>
</evidence>
<comment type="similarity">
    <text evidence="4 15">Belongs to the peptidase M24B family.</text>
</comment>
<evidence type="ECO:0000313" key="18">
    <source>
        <dbReference type="EMBL" id="KAF2728620.1"/>
    </source>
</evidence>
<dbReference type="InterPro" id="IPR052433">
    <property type="entry name" value="X-Pro_dipept-like"/>
</dbReference>
<dbReference type="PANTHER" id="PTHR43226">
    <property type="entry name" value="XAA-PRO AMINOPEPTIDASE 3"/>
    <property type="match status" value="1"/>
</dbReference>
<sequence length="1074" mass="121335">MEHVDAMSLAERLRWEQQEYWMHLEAKSQLEKYPAKQHARRVQENLGVEEGLIYLAGEATRQVEDSDRPVPFRQRRYFYFLSGVNEADCHLTYDIQRDNLALFLPKVNAARVIYDGHTVSSPAEALDRYDIDEVFYTDALEAYVQQWTRCYKGSLYLLHESQNPLKELVNESINYTMLQPAMDHTRMIKDDHEIKMIRKANDISSYAHKMILANITKFKNEAQVEGLFLNVCISRQAKEQAYDPIAGSGPNAATLHYVANNEDFGDRQLMCLDAACEWECYAADITRTFPLSGLWPSKEAKDIYALVLRMQETCIERVKPGVRYLDLHILAHQIAIDGLLNLGLFHNGTKEEILKAGTSRAFFPHGLGHHVGLEVHDVGQGELMSLKFRSRFQKERSMYPNNYHAPVWDPSTCLAPTDPESPHLEEGMVVTIEPGIYFNTYLLNTQYLRDPVHSKYINTAVVKRYLPVGGVRLEDNILVTSKGYDNLTAAPKGEAMLEIIRSGNAKWPFVKANADVNVVEKICESAKQEDFEPSIRPSLYSGFSRMTTTDENVQRWGDAKIVRCQSPETMEPKVEETTPSTPVCGDNNSKFKHAYLDFAKTSSRTGSMAMKIRSERKLPACQKCTILVQTVDRLRQNLSKSESTPVAPAKSRLEPAASRRSPEIKQGSQSMASVRSLPSRRLSNPAPLLSSQRSSISLHDEAAAPPKDALQDKICALEDKIRTLEGKLSPLMLNSSQQSEHTANIMSAPRMATEAKRTQSYEGCVNCRKYQIRCRTPQGESRCLFCARTGKACISSAPAAQPSQVAQNAPFPSAMRPQQSMPDLRPQVYAYSSRMRNVRNRSEMPDRRSVTFDTMPHEPAVVRRDTPSYAPSNFAQQDYQPQRYEPDRQNQARRSGSSADPNTEVSTFMKKYGFERPPPIPTYLSAQRHPKQTHDLSSSMIGSFELAGIGNSHTAPKVLDRCCCTDDLPCRACQQADDADRHRKRASLPHVPLAQSQTRIRPVAERSTSHSSLRDQRKDTENELKQLGDAMDALWKVKTEVQDLGGAQWGDAGRQGRAEWGDRVQRDVKRAFDQ</sequence>
<keyword evidence="9" id="KW-0378">Hydrolase</keyword>
<keyword evidence="7" id="KW-0645">Protease</keyword>
<dbReference type="InterPro" id="IPR000994">
    <property type="entry name" value="Pept_M24"/>
</dbReference>
<feature type="region of interest" description="Disordered" evidence="16">
    <location>
        <begin position="835"/>
        <end position="904"/>
    </location>
</feature>
<evidence type="ECO:0000256" key="8">
    <source>
        <dbReference type="ARBA" id="ARBA00022723"/>
    </source>
</evidence>
<dbReference type="Gene3D" id="3.90.230.10">
    <property type="entry name" value="Creatinase/methionine aminopeptidase superfamily"/>
    <property type="match status" value="1"/>
</dbReference>
<keyword evidence="8 15" id="KW-0479">Metal-binding</keyword>
<dbReference type="PANTHER" id="PTHR43226:SF3">
    <property type="entry name" value="XAA-PRO AMINOPEPTIDASE AN0832-RELATED"/>
    <property type="match status" value="1"/>
</dbReference>
<feature type="region of interest" description="Disordered" evidence="16">
    <location>
        <begin position="1045"/>
        <end position="1074"/>
    </location>
</feature>
<evidence type="ECO:0000256" key="5">
    <source>
        <dbReference type="ARBA" id="ARBA00012574"/>
    </source>
</evidence>
<feature type="compositionally biased region" description="Polar residues" evidence="16">
    <location>
        <begin position="869"/>
        <end position="880"/>
    </location>
</feature>
<keyword evidence="10" id="KW-0482">Metalloprotease</keyword>
<feature type="compositionally biased region" description="Basic and acidic residues" evidence="16">
    <location>
        <begin position="1054"/>
        <end position="1074"/>
    </location>
</feature>
<dbReference type="Pfam" id="PF00557">
    <property type="entry name" value="Peptidase_M24"/>
    <property type="match status" value="1"/>
</dbReference>
<evidence type="ECO:0000313" key="19">
    <source>
        <dbReference type="Proteomes" id="UP000799444"/>
    </source>
</evidence>
<dbReference type="GO" id="GO:0008270">
    <property type="term" value="F:zinc ion binding"/>
    <property type="evidence" value="ECO:0007669"/>
    <property type="project" value="InterPro"/>
</dbReference>
<dbReference type="GO" id="GO:0070006">
    <property type="term" value="F:metalloaminopeptidase activity"/>
    <property type="evidence" value="ECO:0007669"/>
    <property type="project" value="InterPro"/>
</dbReference>
<keyword evidence="6" id="KW-0031">Aminopeptidase</keyword>
<evidence type="ECO:0000256" key="6">
    <source>
        <dbReference type="ARBA" id="ARBA00022438"/>
    </source>
</evidence>
<dbReference type="Gene3D" id="3.40.350.10">
    <property type="entry name" value="Creatinase/prolidase N-terminal domain"/>
    <property type="match status" value="1"/>
</dbReference>
<evidence type="ECO:0000256" key="7">
    <source>
        <dbReference type="ARBA" id="ARBA00022670"/>
    </source>
</evidence>
<keyword evidence="12" id="KW-0539">Nucleus</keyword>
<dbReference type="GO" id="GO:0030145">
    <property type="term" value="F:manganese ion binding"/>
    <property type="evidence" value="ECO:0007669"/>
    <property type="project" value="InterPro"/>
</dbReference>
<evidence type="ECO:0000256" key="1">
    <source>
        <dbReference type="ARBA" id="ARBA00001424"/>
    </source>
</evidence>
<evidence type="ECO:0000256" key="2">
    <source>
        <dbReference type="ARBA" id="ARBA00001936"/>
    </source>
</evidence>
<dbReference type="EC" id="3.4.11.9" evidence="5"/>
<evidence type="ECO:0000256" key="10">
    <source>
        <dbReference type="ARBA" id="ARBA00023049"/>
    </source>
</evidence>
<dbReference type="PROSITE" id="PS00491">
    <property type="entry name" value="PROLINE_PEPTIDASE"/>
    <property type="match status" value="1"/>
</dbReference>
<evidence type="ECO:0000256" key="3">
    <source>
        <dbReference type="ARBA" id="ARBA00002443"/>
    </source>
</evidence>
<evidence type="ECO:0000256" key="4">
    <source>
        <dbReference type="ARBA" id="ARBA00008766"/>
    </source>
</evidence>
<proteinExistence type="inferred from homology"/>
<dbReference type="InterPro" id="IPR007865">
    <property type="entry name" value="Aminopep_P_N"/>
</dbReference>
<dbReference type="PROSITE" id="PS00463">
    <property type="entry name" value="ZN2_CY6_FUNGAL_1"/>
    <property type="match status" value="1"/>
</dbReference>
<feature type="domain" description="Zn(2)-C6 fungal-type" evidence="17">
    <location>
        <begin position="763"/>
        <end position="793"/>
    </location>
</feature>
<name>A0A9P4QN16_9PLEO</name>
<dbReference type="SUPFAM" id="SSF55920">
    <property type="entry name" value="Creatinase/aminopeptidase"/>
    <property type="match status" value="1"/>
</dbReference>
<keyword evidence="19" id="KW-1185">Reference proteome</keyword>
<evidence type="ECO:0000256" key="9">
    <source>
        <dbReference type="ARBA" id="ARBA00022801"/>
    </source>
</evidence>
<comment type="function">
    <text evidence="3">Catalyzes the removal of a penultimate prolyl residue from the N-termini of peptides.</text>
</comment>
<evidence type="ECO:0000256" key="16">
    <source>
        <dbReference type="SAM" id="MobiDB-lite"/>
    </source>
</evidence>
<dbReference type="AlphaFoldDB" id="A0A9P4QN16"/>
<protein>
    <recommendedName>
        <fullName evidence="5">Xaa-Pro aminopeptidase</fullName>
        <ecNumber evidence="5">3.4.11.9</ecNumber>
    </recommendedName>
    <alternativeName>
        <fullName evidence="13">Aminoacylproline aminopeptidase</fullName>
    </alternativeName>
    <alternativeName>
        <fullName evidence="14">Prolidase</fullName>
    </alternativeName>
</protein>
<comment type="catalytic activity">
    <reaction evidence="1">
        <text>Release of any N-terminal amino acid, including proline, that is linked to proline, even from a dipeptide or tripeptide.</text>
        <dbReference type="EC" id="3.4.11.9"/>
    </reaction>
</comment>
<evidence type="ECO:0000256" key="13">
    <source>
        <dbReference type="ARBA" id="ARBA00030849"/>
    </source>
</evidence>
<dbReference type="OrthoDB" id="10261878at2759"/>
<feature type="region of interest" description="Disordered" evidence="16">
    <location>
        <begin position="984"/>
        <end position="1020"/>
    </location>
</feature>
<dbReference type="InterPro" id="IPR001138">
    <property type="entry name" value="Zn2Cys6_DnaBD"/>
</dbReference>
<gene>
    <name evidence="18" type="ORF">EJ04DRAFT_569387</name>
</gene>
<dbReference type="CDD" id="cd01087">
    <property type="entry name" value="Prolidase"/>
    <property type="match status" value="1"/>
</dbReference>
<feature type="compositionally biased region" description="Polar residues" evidence="16">
    <location>
        <begin position="892"/>
        <end position="904"/>
    </location>
</feature>
<dbReference type="InterPro" id="IPR029149">
    <property type="entry name" value="Creatin/AminoP/Spt16_N"/>
</dbReference>
<dbReference type="SUPFAM" id="SSF53092">
    <property type="entry name" value="Creatinase/prolidase N-terminal domain"/>
    <property type="match status" value="1"/>
</dbReference>
<feature type="region of interest" description="Disordered" evidence="16">
    <location>
        <begin position="638"/>
        <end position="704"/>
    </location>
</feature>
<feature type="compositionally biased region" description="Basic and acidic residues" evidence="16">
    <location>
        <begin position="840"/>
        <end position="850"/>
    </location>
</feature>
<dbReference type="Pfam" id="PF05195">
    <property type="entry name" value="AMP_N"/>
    <property type="match status" value="1"/>
</dbReference>
<feature type="compositionally biased region" description="Basic and acidic residues" evidence="16">
    <location>
        <begin position="1002"/>
        <end position="1020"/>
    </location>
</feature>
<dbReference type="SUPFAM" id="SSF57701">
    <property type="entry name" value="Zn2/Cys6 DNA-binding domain"/>
    <property type="match status" value="1"/>
</dbReference>
<dbReference type="EMBL" id="ML996273">
    <property type="protein sequence ID" value="KAF2728620.1"/>
    <property type="molecule type" value="Genomic_DNA"/>
</dbReference>